<feature type="transmembrane region" description="Helical" evidence="1">
    <location>
        <begin position="98"/>
        <end position="118"/>
    </location>
</feature>
<dbReference type="RefSeq" id="WP_285673506.1">
    <property type="nucleotide sequence ID" value="NZ_BSYI01000036.1"/>
</dbReference>
<evidence type="ECO:0000313" key="2">
    <source>
        <dbReference type="EMBL" id="GMG84459.1"/>
    </source>
</evidence>
<reference evidence="2 3" key="1">
    <citation type="submission" date="2023-04" db="EMBL/GenBank/DDBJ databases">
        <title>Marinoamorphus aggregata gen. nov., sp. Nov., isolate from tissue of brittle star Ophioplocus japonicus.</title>
        <authorList>
            <person name="Kawano K."/>
            <person name="Sawayama S."/>
            <person name="Nakagawa S."/>
        </authorList>
    </citation>
    <scope>NUCLEOTIDE SEQUENCE [LARGE SCALE GENOMIC DNA]</scope>
    <source>
        <strain evidence="2 3">NKW23</strain>
    </source>
</reference>
<accession>A0ABQ6LPP3</accession>
<keyword evidence="1" id="KW-0812">Transmembrane</keyword>
<comment type="caution">
    <text evidence="2">The sequence shown here is derived from an EMBL/GenBank/DDBJ whole genome shotgun (WGS) entry which is preliminary data.</text>
</comment>
<gene>
    <name evidence="2" type="ORF">LNKW23_36750</name>
</gene>
<protein>
    <submittedName>
        <fullName evidence="2">Uncharacterized protein</fullName>
    </submittedName>
</protein>
<dbReference type="EMBL" id="BSYI01000036">
    <property type="protein sequence ID" value="GMG84459.1"/>
    <property type="molecule type" value="Genomic_DNA"/>
</dbReference>
<keyword evidence="3" id="KW-1185">Reference proteome</keyword>
<keyword evidence="1" id="KW-0472">Membrane</keyword>
<evidence type="ECO:0000256" key="1">
    <source>
        <dbReference type="SAM" id="Phobius"/>
    </source>
</evidence>
<keyword evidence="1" id="KW-1133">Transmembrane helix</keyword>
<sequence>MRELLVPAGERREVLRILSSSLVETVRFSAGALDGAPPEGIVEIRQTGLALPRSQIRPLATDNAFTKPAGAIDYRIAVTPARDTRIAFESRHFQARHLLMVLGAVAAIGLASGLAAFLGGA</sequence>
<organism evidence="2 3">
    <name type="scientific">Paralimibaculum aggregatum</name>
    <dbReference type="NCBI Taxonomy" id="3036245"/>
    <lineage>
        <taxon>Bacteria</taxon>
        <taxon>Pseudomonadati</taxon>
        <taxon>Pseudomonadota</taxon>
        <taxon>Alphaproteobacteria</taxon>
        <taxon>Rhodobacterales</taxon>
        <taxon>Paracoccaceae</taxon>
        <taxon>Paralimibaculum</taxon>
    </lineage>
</organism>
<evidence type="ECO:0000313" key="3">
    <source>
        <dbReference type="Proteomes" id="UP001239909"/>
    </source>
</evidence>
<proteinExistence type="predicted"/>
<dbReference type="Proteomes" id="UP001239909">
    <property type="component" value="Unassembled WGS sequence"/>
</dbReference>
<name>A0ABQ6LPP3_9RHOB</name>